<dbReference type="AlphaFoldDB" id="A0A2K1KJZ1"/>
<dbReference type="InParanoid" id="A0A2K1KJZ1"/>
<evidence type="ECO:0000259" key="1">
    <source>
        <dbReference type="Pfam" id="PF02514"/>
    </source>
</evidence>
<proteinExistence type="predicted"/>
<evidence type="ECO:0000313" key="3">
    <source>
        <dbReference type="EnsemblPlants" id="PAC:32954328.CDS.1"/>
    </source>
</evidence>
<dbReference type="PaxDb" id="3218-PP1S116_45V6.1"/>
<evidence type="ECO:0000313" key="2">
    <source>
        <dbReference type="EMBL" id="PNR54104.1"/>
    </source>
</evidence>
<feature type="domain" description="CobN/magnesium chelatase" evidence="1">
    <location>
        <begin position="50"/>
        <end position="117"/>
    </location>
</feature>
<keyword evidence="4" id="KW-1185">Reference proteome</keyword>
<dbReference type="InterPro" id="IPR003672">
    <property type="entry name" value="CobN/Mg_chltase"/>
</dbReference>
<accession>A0A2K1KJZ1</accession>
<evidence type="ECO:0000313" key="4">
    <source>
        <dbReference type="Proteomes" id="UP000006727"/>
    </source>
</evidence>
<reference evidence="3" key="3">
    <citation type="submission" date="2020-12" db="UniProtKB">
        <authorList>
            <consortium name="EnsemblPlants"/>
        </authorList>
    </citation>
    <scope>IDENTIFICATION</scope>
</reference>
<dbReference type="PANTHER" id="PTHR44119:SF1">
    <property type="entry name" value="MAGNESIUM-CHELATASE SUBUNIT CHLH, CHLOROPLASTIC"/>
    <property type="match status" value="1"/>
</dbReference>
<dbReference type="Gramene" id="Pp3c5_16660V3.1">
    <property type="protein sequence ID" value="PAC:32954328.CDS.1"/>
    <property type="gene ID" value="Pp3c5_16660"/>
</dbReference>
<dbReference type="Pfam" id="PF02514">
    <property type="entry name" value="CobN-Mg_chel"/>
    <property type="match status" value="1"/>
</dbReference>
<dbReference type="Proteomes" id="UP000006727">
    <property type="component" value="Chromosome 5"/>
</dbReference>
<name>A0A2K1KJZ1_PHYPA</name>
<gene>
    <name evidence="2" type="ORF">PHYPA_007780</name>
</gene>
<sequence>MLVGWEPLRVVGVETVAELDELVEMNFVRKHALELVRSLAETVRLDARTKMMSSGDEEVREIEKRLSNTMGWSTSSGMVDNWVYEEANNTFINDEEMQKRLLETNPNSFRKLVKTFL</sequence>
<reference evidence="2 4" key="2">
    <citation type="journal article" date="2018" name="Plant J.">
        <title>The Physcomitrella patens chromosome-scale assembly reveals moss genome structure and evolution.</title>
        <authorList>
            <person name="Lang D."/>
            <person name="Ullrich K.K."/>
            <person name="Murat F."/>
            <person name="Fuchs J."/>
            <person name="Jenkins J."/>
            <person name="Haas F.B."/>
            <person name="Piednoel M."/>
            <person name="Gundlach H."/>
            <person name="Van Bel M."/>
            <person name="Meyberg R."/>
            <person name="Vives C."/>
            <person name="Morata J."/>
            <person name="Symeonidi A."/>
            <person name="Hiss M."/>
            <person name="Muchero W."/>
            <person name="Kamisugi Y."/>
            <person name="Saleh O."/>
            <person name="Blanc G."/>
            <person name="Decker E.L."/>
            <person name="van Gessel N."/>
            <person name="Grimwood J."/>
            <person name="Hayes R.D."/>
            <person name="Graham S.W."/>
            <person name="Gunter L.E."/>
            <person name="McDaniel S.F."/>
            <person name="Hoernstein S.N.W."/>
            <person name="Larsson A."/>
            <person name="Li F.W."/>
            <person name="Perroud P.F."/>
            <person name="Phillips J."/>
            <person name="Ranjan P."/>
            <person name="Rokshar D.S."/>
            <person name="Rothfels C.J."/>
            <person name="Schneider L."/>
            <person name="Shu S."/>
            <person name="Stevenson D.W."/>
            <person name="Thummler F."/>
            <person name="Tillich M."/>
            <person name="Villarreal Aguilar J.C."/>
            <person name="Widiez T."/>
            <person name="Wong G.K."/>
            <person name="Wymore A."/>
            <person name="Zhang Y."/>
            <person name="Zimmer A.D."/>
            <person name="Quatrano R.S."/>
            <person name="Mayer K.F.X."/>
            <person name="Goodstein D."/>
            <person name="Casacuberta J.M."/>
            <person name="Vandepoele K."/>
            <person name="Reski R."/>
            <person name="Cuming A.C."/>
            <person name="Tuskan G.A."/>
            <person name="Maumus F."/>
            <person name="Salse J."/>
            <person name="Schmutz J."/>
            <person name="Rensing S.A."/>
        </authorList>
    </citation>
    <scope>NUCLEOTIDE SEQUENCE [LARGE SCALE GENOMIC DNA]</scope>
    <source>
        <strain evidence="3 4">cv. Gransden 2004</strain>
    </source>
</reference>
<dbReference type="EMBL" id="ABEU02000005">
    <property type="protein sequence ID" value="PNR54104.1"/>
    <property type="molecule type" value="Genomic_DNA"/>
</dbReference>
<dbReference type="STRING" id="3218.A0A2K1KJZ1"/>
<protein>
    <recommendedName>
        <fullName evidence="1">CobN/magnesium chelatase domain-containing protein</fullName>
    </recommendedName>
</protein>
<reference evidence="2 4" key="1">
    <citation type="journal article" date="2008" name="Science">
        <title>The Physcomitrella genome reveals evolutionary insights into the conquest of land by plants.</title>
        <authorList>
            <person name="Rensing S."/>
            <person name="Lang D."/>
            <person name="Zimmer A."/>
            <person name="Terry A."/>
            <person name="Salamov A."/>
            <person name="Shapiro H."/>
            <person name="Nishiyama T."/>
            <person name="Perroud P.-F."/>
            <person name="Lindquist E."/>
            <person name="Kamisugi Y."/>
            <person name="Tanahashi T."/>
            <person name="Sakakibara K."/>
            <person name="Fujita T."/>
            <person name="Oishi K."/>
            <person name="Shin-I T."/>
            <person name="Kuroki Y."/>
            <person name="Toyoda A."/>
            <person name="Suzuki Y."/>
            <person name="Hashimoto A."/>
            <person name="Yamaguchi K."/>
            <person name="Sugano A."/>
            <person name="Kohara Y."/>
            <person name="Fujiyama A."/>
            <person name="Anterola A."/>
            <person name="Aoki S."/>
            <person name="Ashton N."/>
            <person name="Barbazuk W.B."/>
            <person name="Barker E."/>
            <person name="Bennetzen J."/>
            <person name="Bezanilla M."/>
            <person name="Blankenship R."/>
            <person name="Cho S.H."/>
            <person name="Dutcher S."/>
            <person name="Estelle M."/>
            <person name="Fawcett J.A."/>
            <person name="Gundlach H."/>
            <person name="Hanada K."/>
            <person name="Heyl A."/>
            <person name="Hicks K.A."/>
            <person name="Hugh J."/>
            <person name="Lohr M."/>
            <person name="Mayer K."/>
            <person name="Melkozernov A."/>
            <person name="Murata T."/>
            <person name="Nelson D."/>
            <person name="Pils B."/>
            <person name="Prigge M."/>
            <person name="Reiss B."/>
            <person name="Renner T."/>
            <person name="Rombauts S."/>
            <person name="Rushton P."/>
            <person name="Sanderfoot A."/>
            <person name="Schween G."/>
            <person name="Shiu S.-H."/>
            <person name="Stueber K."/>
            <person name="Theodoulou F.L."/>
            <person name="Tu H."/>
            <person name="Van de Peer Y."/>
            <person name="Verrier P.J."/>
            <person name="Waters E."/>
            <person name="Wood A."/>
            <person name="Yang L."/>
            <person name="Cove D."/>
            <person name="Cuming A."/>
            <person name="Hasebe M."/>
            <person name="Lucas S."/>
            <person name="Mishler D.B."/>
            <person name="Reski R."/>
            <person name="Grigoriev I."/>
            <person name="Quatrano R.S."/>
            <person name="Boore J.L."/>
        </authorList>
    </citation>
    <scope>NUCLEOTIDE SEQUENCE [LARGE SCALE GENOMIC DNA]</scope>
    <source>
        <strain evidence="3 4">cv. Gransden 2004</strain>
    </source>
</reference>
<organism evidence="2">
    <name type="scientific">Physcomitrium patens</name>
    <name type="common">Spreading-leaved earth moss</name>
    <name type="synonym">Physcomitrella patens</name>
    <dbReference type="NCBI Taxonomy" id="3218"/>
    <lineage>
        <taxon>Eukaryota</taxon>
        <taxon>Viridiplantae</taxon>
        <taxon>Streptophyta</taxon>
        <taxon>Embryophyta</taxon>
        <taxon>Bryophyta</taxon>
        <taxon>Bryophytina</taxon>
        <taxon>Bryopsida</taxon>
        <taxon>Funariidae</taxon>
        <taxon>Funariales</taxon>
        <taxon>Funariaceae</taxon>
        <taxon>Physcomitrium</taxon>
    </lineage>
</organism>
<dbReference type="EnsemblPlants" id="Pp3c5_16660V3.1">
    <property type="protein sequence ID" value="PAC:32954328.CDS.1"/>
    <property type="gene ID" value="Pp3c5_16660"/>
</dbReference>
<dbReference type="PANTHER" id="PTHR44119">
    <property type="entry name" value="MAGNESIUM-CHELATASE SUBUNIT CHLH, CHLOROPLASTIC"/>
    <property type="match status" value="1"/>
</dbReference>